<evidence type="ECO:0000313" key="8">
    <source>
        <dbReference type="EMBL" id="PFG42692.1"/>
    </source>
</evidence>
<dbReference type="InterPro" id="IPR040177">
    <property type="entry name" value="SLC30A9"/>
</dbReference>
<keyword evidence="9" id="KW-1185">Reference proteome</keyword>
<dbReference type="NCBIfam" id="TIGR01297">
    <property type="entry name" value="CDF"/>
    <property type="match status" value="1"/>
</dbReference>
<dbReference type="Pfam" id="PF01545">
    <property type="entry name" value="Cation_efflux"/>
    <property type="match status" value="1"/>
</dbReference>
<keyword evidence="5 6" id="KW-0472">Membrane</keyword>
<evidence type="ECO:0000256" key="3">
    <source>
        <dbReference type="ARBA" id="ARBA00022692"/>
    </source>
</evidence>
<keyword evidence="4 6" id="KW-1133">Transmembrane helix</keyword>
<feature type="transmembrane region" description="Helical" evidence="6">
    <location>
        <begin position="12"/>
        <end position="33"/>
    </location>
</feature>
<accession>A0A2A9EWL3</accession>
<evidence type="ECO:0000259" key="7">
    <source>
        <dbReference type="Pfam" id="PF01545"/>
    </source>
</evidence>
<name>A0A2A9EWL3_9MICO</name>
<proteinExistence type="predicted"/>
<dbReference type="GO" id="GO:0006829">
    <property type="term" value="P:zinc ion transport"/>
    <property type="evidence" value="ECO:0007669"/>
    <property type="project" value="InterPro"/>
</dbReference>
<dbReference type="PANTHER" id="PTHR13414:SF9">
    <property type="entry name" value="PROTON-COUPLED ZINC ANTIPORTER SLC30A9, MITOCHONDRIAL"/>
    <property type="match status" value="1"/>
</dbReference>
<gene>
    <name evidence="8" type="ORF">ATJ88_1362</name>
</gene>
<evidence type="ECO:0000313" key="9">
    <source>
        <dbReference type="Proteomes" id="UP000224130"/>
    </source>
</evidence>
<sequence>MASEHGGESTLTVVVAFVANLLIAIAKSAAAVLTGSASMLAEAVHSWADAGNEVFLLVADKRSRRPADADHPMGFGREAYVWSMFAAIGLFAVGAGVSVVHGIQELVHPEPAENLGIAYAVLGVAFVLEGISFLQAVRQARAGARASRQDVLDHVVGTSDPTLRAVVAEDAAALVGLVVAFAGVLAHQLTGSAVPDAVGSIVIGVLLGVVAVVLIDRNRRFLVGEVKRPEVRDAALRALLALPDVDRVTYLRLEFVGPRSVYLVAAVDLTGDDVESSVALRLDVIERHVVAHPAVAGAVLTVSAPGEPALSPSSPS</sequence>
<protein>
    <submittedName>
        <fullName evidence="8">Cation diffusion facilitator family transporter</fullName>
    </submittedName>
</protein>
<dbReference type="Gene3D" id="1.20.1510.10">
    <property type="entry name" value="Cation efflux protein transmembrane domain"/>
    <property type="match status" value="1"/>
</dbReference>
<keyword evidence="3 6" id="KW-0812">Transmembrane</keyword>
<dbReference type="GO" id="GO:0008324">
    <property type="term" value="F:monoatomic cation transmembrane transporter activity"/>
    <property type="evidence" value="ECO:0007669"/>
    <property type="project" value="InterPro"/>
</dbReference>
<feature type="transmembrane region" description="Helical" evidence="6">
    <location>
        <begin position="79"/>
        <end position="103"/>
    </location>
</feature>
<feature type="domain" description="Cation efflux protein transmembrane" evidence="7">
    <location>
        <begin position="13"/>
        <end position="218"/>
    </location>
</feature>
<evidence type="ECO:0000256" key="4">
    <source>
        <dbReference type="ARBA" id="ARBA00022989"/>
    </source>
</evidence>
<comment type="subcellular location">
    <subcellularLocation>
        <location evidence="1">Membrane</location>
        <topology evidence="1">Multi-pass membrane protein</topology>
    </subcellularLocation>
</comment>
<feature type="transmembrane region" description="Helical" evidence="6">
    <location>
        <begin position="171"/>
        <end position="191"/>
    </location>
</feature>
<dbReference type="AlphaFoldDB" id="A0A2A9EWL3"/>
<evidence type="ECO:0000256" key="2">
    <source>
        <dbReference type="ARBA" id="ARBA00022448"/>
    </source>
</evidence>
<feature type="transmembrane region" description="Helical" evidence="6">
    <location>
        <begin position="197"/>
        <end position="215"/>
    </location>
</feature>
<dbReference type="InterPro" id="IPR002524">
    <property type="entry name" value="Cation_efflux"/>
</dbReference>
<dbReference type="InterPro" id="IPR027469">
    <property type="entry name" value="Cation_efflux_TMD_sf"/>
</dbReference>
<organism evidence="8 9">
    <name type="scientific">Isoptericola jiangsuensis</name>
    <dbReference type="NCBI Taxonomy" id="548579"/>
    <lineage>
        <taxon>Bacteria</taxon>
        <taxon>Bacillati</taxon>
        <taxon>Actinomycetota</taxon>
        <taxon>Actinomycetes</taxon>
        <taxon>Micrococcales</taxon>
        <taxon>Promicromonosporaceae</taxon>
        <taxon>Isoptericola</taxon>
    </lineage>
</organism>
<dbReference type="EMBL" id="PDJJ01000001">
    <property type="protein sequence ID" value="PFG42692.1"/>
    <property type="molecule type" value="Genomic_DNA"/>
</dbReference>
<dbReference type="InterPro" id="IPR058533">
    <property type="entry name" value="Cation_efflux_TM"/>
</dbReference>
<dbReference type="Proteomes" id="UP000224130">
    <property type="component" value="Unassembled WGS sequence"/>
</dbReference>
<evidence type="ECO:0000256" key="6">
    <source>
        <dbReference type="SAM" id="Phobius"/>
    </source>
</evidence>
<dbReference type="SUPFAM" id="SSF161111">
    <property type="entry name" value="Cation efflux protein transmembrane domain-like"/>
    <property type="match status" value="1"/>
</dbReference>
<comment type="caution">
    <text evidence="8">The sequence shown here is derived from an EMBL/GenBank/DDBJ whole genome shotgun (WGS) entry which is preliminary data.</text>
</comment>
<evidence type="ECO:0000256" key="1">
    <source>
        <dbReference type="ARBA" id="ARBA00004141"/>
    </source>
</evidence>
<feature type="transmembrane region" description="Helical" evidence="6">
    <location>
        <begin position="115"/>
        <end position="137"/>
    </location>
</feature>
<keyword evidence="2" id="KW-0813">Transport</keyword>
<evidence type="ECO:0000256" key="5">
    <source>
        <dbReference type="ARBA" id="ARBA00023136"/>
    </source>
</evidence>
<dbReference type="GO" id="GO:0016020">
    <property type="term" value="C:membrane"/>
    <property type="evidence" value="ECO:0007669"/>
    <property type="project" value="UniProtKB-SubCell"/>
</dbReference>
<dbReference type="PANTHER" id="PTHR13414">
    <property type="entry name" value="HUEL-CATION TRANSPORTER"/>
    <property type="match status" value="1"/>
</dbReference>
<reference evidence="8 9" key="1">
    <citation type="submission" date="2017-10" db="EMBL/GenBank/DDBJ databases">
        <title>Sequencing the genomes of 1000 actinobacteria strains.</title>
        <authorList>
            <person name="Klenk H.-P."/>
        </authorList>
    </citation>
    <scope>NUCLEOTIDE SEQUENCE [LARGE SCALE GENOMIC DNA]</scope>
    <source>
        <strain evidence="8 9">DSM 21863</strain>
    </source>
</reference>